<name>A0A9P1J2W2_9PELO</name>
<dbReference type="InterPro" id="IPR020846">
    <property type="entry name" value="MFS_dom"/>
</dbReference>
<dbReference type="SUPFAM" id="SSF103473">
    <property type="entry name" value="MFS general substrate transporter"/>
    <property type="match status" value="1"/>
</dbReference>
<sequence length="265" mass="29245">MSAEKLNWRLLIMSTLLAVTSIFQMGYTSAYPNTAIEGFRNYLNKSHNPPFQLLNSEFEWIWSGMLAIYFVGFAIGSIITASIADRIGRKCTLCFGNFGGLLSAIIALFGIVFKLPILFGTSRLLMSLSAGISMNALILLLQESSPNHMKGLISFNGEMAFVITNLIGGLFGMKFLLGDNLAGLIGISIVPSAIACLLSTLLKESPKYLFLKQNDLDGAARSLRFYQNLKDDDEKTNILNELKLEREEMTAKNDTIFDILKKSTA</sequence>
<proteinExistence type="predicted"/>
<protein>
    <recommendedName>
        <fullName evidence="7">Major facilitator superfamily (MFS) profile domain-containing protein</fullName>
    </recommendedName>
</protein>
<reference evidence="8" key="1">
    <citation type="submission" date="2022-11" db="EMBL/GenBank/DDBJ databases">
        <authorList>
            <person name="Kikuchi T."/>
        </authorList>
    </citation>
    <scope>NUCLEOTIDE SEQUENCE</scope>
    <source>
        <strain evidence="8">PS1010</strain>
    </source>
</reference>
<feature type="transmembrane region" description="Helical" evidence="5">
    <location>
        <begin position="60"/>
        <end position="81"/>
    </location>
</feature>
<keyword evidence="9" id="KW-1185">Reference proteome</keyword>
<feature type="transmembrane region" description="Helical" evidence="5">
    <location>
        <begin position="153"/>
        <end position="175"/>
    </location>
</feature>
<comment type="subcellular location">
    <subcellularLocation>
        <location evidence="1">Membrane</location>
        <topology evidence="1">Multi-pass membrane protein</topology>
    </subcellularLocation>
</comment>
<keyword evidence="4 5" id="KW-0472">Membrane</keyword>
<dbReference type="PANTHER" id="PTHR23503">
    <property type="entry name" value="SOLUTE CARRIER FAMILY 2"/>
    <property type="match status" value="1"/>
</dbReference>
<dbReference type="GO" id="GO:0015149">
    <property type="term" value="F:hexose transmembrane transporter activity"/>
    <property type="evidence" value="ECO:0007669"/>
    <property type="project" value="TreeGrafter"/>
</dbReference>
<feature type="transmembrane region" description="Helical" evidence="5">
    <location>
        <begin position="181"/>
        <end position="202"/>
    </location>
</feature>
<dbReference type="InterPro" id="IPR005828">
    <property type="entry name" value="MFS_sugar_transport-like"/>
</dbReference>
<evidence type="ECO:0000256" key="5">
    <source>
        <dbReference type="SAM" id="Phobius"/>
    </source>
</evidence>
<feature type="chain" id="PRO_5040511825" description="Major facilitator superfamily (MFS) profile domain-containing protein" evidence="6">
    <location>
        <begin position="31"/>
        <end position="265"/>
    </location>
</feature>
<evidence type="ECO:0000256" key="2">
    <source>
        <dbReference type="ARBA" id="ARBA00022692"/>
    </source>
</evidence>
<dbReference type="Pfam" id="PF00083">
    <property type="entry name" value="Sugar_tr"/>
    <property type="match status" value="1"/>
</dbReference>
<evidence type="ECO:0000313" key="9">
    <source>
        <dbReference type="Proteomes" id="UP001152747"/>
    </source>
</evidence>
<dbReference type="Gene3D" id="1.20.1250.20">
    <property type="entry name" value="MFS general substrate transporter like domains"/>
    <property type="match status" value="1"/>
</dbReference>
<evidence type="ECO:0000256" key="6">
    <source>
        <dbReference type="SAM" id="SignalP"/>
    </source>
</evidence>
<dbReference type="OrthoDB" id="4540492at2759"/>
<dbReference type="EMBL" id="CANHGI010000006">
    <property type="protein sequence ID" value="CAI5454003.1"/>
    <property type="molecule type" value="Genomic_DNA"/>
</dbReference>
<feature type="domain" description="Major facilitator superfamily (MFS) profile" evidence="7">
    <location>
        <begin position="14"/>
        <end position="265"/>
    </location>
</feature>
<evidence type="ECO:0000313" key="8">
    <source>
        <dbReference type="EMBL" id="CAI5454003.1"/>
    </source>
</evidence>
<dbReference type="InterPro" id="IPR036259">
    <property type="entry name" value="MFS_trans_sf"/>
</dbReference>
<evidence type="ECO:0000256" key="1">
    <source>
        <dbReference type="ARBA" id="ARBA00004141"/>
    </source>
</evidence>
<feature type="signal peptide" evidence="6">
    <location>
        <begin position="1"/>
        <end position="30"/>
    </location>
</feature>
<dbReference type="Proteomes" id="UP001152747">
    <property type="component" value="Unassembled WGS sequence"/>
</dbReference>
<feature type="transmembrane region" description="Helical" evidence="5">
    <location>
        <begin position="124"/>
        <end position="141"/>
    </location>
</feature>
<keyword evidence="3 5" id="KW-1133">Transmembrane helix</keyword>
<feature type="transmembrane region" description="Helical" evidence="5">
    <location>
        <begin position="93"/>
        <end position="112"/>
    </location>
</feature>
<dbReference type="AlphaFoldDB" id="A0A9P1J2W2"/>
<evidence type="ECO:0000256" key="3">
    <source>
        <dbReference type="ARBA" id="ARBA00022989"/>
    </source>
</evidence>
<comment type="caution">
    <text evidence="8">The sequence shown here is derived from an EMBL/GenBank/DDBJ whole genome shotgun (WGS) entry which is preliminary data.</text>
</comment>
<accession>A0A9P1J2W2</accession>
<evidence type="ECO:0000256" key="4">
    <source>
        <dbReference type="ARBA" id="ARBA00023136"/>
    </source>
</evidence>
<gene>
    <name evidence="8" type="ORF">CAMP_LOCUS16640</name>
</gene>
<organism evidence="8 9">
    <name type="scientific">Caenorhabditis angaria</name>
    <dbReference type="NCBI Taxonomy" id="860376"/>
    <lineage>
        <taxon>Eukaryota</taxon>
        <taxon>Metazoa</taxon>
        <taxon>Ecdysozoa</taxon>
        <taxon>Nematoda</taxon>
        <taxon>Chromadorea</taxon>
        <taxon>Rhabditida</taxon>
        <taxon>Rhabditina</taxon>
        <taxon>Rhabditomorpha</taxon>
        <taxon>Rhabditoidea</taxon>
        <taxon>Rhabditidae</taxon>
        <taxon>Peloderinae</taxon>
        <taxon>Caenorhabditis</taxon>
    </lineage>
</organism>
<dbReference type="GO" id="GO:0016020">
    <property type="term" value="C:membrane"/>
    <property type="evidence" value="ECO:0007669"/>
    <property type="project" value="UniProtKB-SubCell"/>
</dbReference>
<dbReference type="PROSITE" id="PS50850">
    <property type="entry name" value="MFS"/>
    <property type="match status" value="1"/>
</dbReference>
<keyword evidence="6" id="KW-0732">Signal</keyword>
<evidence type="ECO:0000259" key="7">
    <source>
        <dbReference type="PROSITE" id="PS50850"/>
    </source>
</evidence>
<keyword evidence="2 5" id="KW-0812">Transmembrane</keyword>
<dbReference type="PANTHER" id="PTHR23503:SF108">
    <property type="entry name" value="MAJOR FACILITATOR SUPERFAMILY (MFS) PROFILE DOMAIN-CONTAINING PROTEIN"/>
    <property type="match status" value="1"/>
</dbReference>
<dbReference type="InterPro" id="IPR045263">
    <property type="entry name" value="GLUT"/>
</dbReference>